<evidence type="ECO:0000313" key="2">
    <source>
        <dbReference type="EMBL" id="GAB69663.1"/>
    </source>
</evidence>
<keyword evidence="3" id="KW-1185">Reference proteome</keyword>
<dbReference type="RefSeq" id="XP_004227881.1">
    <property type="nucleotide sequence ID" value="XM_004227833.1"/>
</dbReference>
<evidence type="ECO:0000313" key="3">
    <source>
        <dbReference type="Proteomes" id="UP000006319"/>
    </source>
</evidence>
<dbReference type="KEGG" id="pcy:PCYB_004120"/>
<dbReference type="GeneID" id="14696205"/>
<dbReference type="OrthoDB" id="389398at2759"/>
<gene>
    <name evidence="2" type="ORF">PCYB_004120</name>
</gene>
<name>K6UNN8_PLACD</name>
<keyword evidence="1" id="KW-0812">Transmembrane</keyword>
<protein>
    <recommendedName>
        <fullName evidence="4">CYIR protein</fullName>
    </recommendedName>
</protein>
<dbReference type="EMBL" id="DF157538">
    <property type="protein sequence ID" value="GAB69663.1"/>
    <property type="molecule type" value="Genomic_DNA"/>
</dbReference>
<evidence type="ECO:0008006" key="4">
    <source>
        <dbReference type="Google" id="ProtNLM"/>
    </source>
</evidence>
<organism evidence="2 3">
    <name type="scientific">Plasmodium cynomolgi (strain B)</name>
    <dbReference type="NCBI Taxonomy" id="1120755"/>
    <lineage>
        <taxon>Eukaryota</taxon>
        <taxon>Sar</taxon>
        <taxon>Alveolata</taxon>
        <taxon>Apicomplexa</taxon>
        <taxon>Aconoidasida</taxon>
        <taxon>Haemosporida</taxon>
        <taxon>Plasmodiidae</taxon>
        <taxon>Plasmodium</taxon>
        <taxon>Plasmodium (Plasmodium)</taxon>
    </lineage>
</organism>
<sequence length="328" mass="38918">MDDNNQDYNSFEQYRYNHDVYMKIRGYIDANEFNSFPYDVLGDQTEYKHNITKDCLMLRKYLRNFNNEEECKNKNCCQYINYLLNKSVRKYYSSKSSIFHIYIKYMNLENNNNKIMNLCLPKIYYLDLDKYNKFDLLRTAYENCHYYISNKHSSTSCYYANLCARAYNNPKFEYINRDDIMFCKNLKHLKVILEENEPPLTSDCYLKFSDSLIYSYNCKDLLHNSEKINTSMQTTNMVLELQGSPGAQDIKNDTVGTDTLSNTLSGTNDIRAHPPRANSQPPVGIIIGTFLGFVLPLIIIYRVRKTYIKNNITLYEYLYYVMMKSYEK</sequence>
<feature type="transmembrane region" description="Helical" evidence="1">
    <location>
        <begin position="283"/>
        <end position="301"/>
    </location>
</feature>
<dbReference type="PhylomeDB" id="K6UNN8"/>
<dbReference type="AlphaFoldDB" id="K6UNN8"/>
<dbReference type="Proteomes" id="UP000006319">
    <property type="component" value="Unassembled WGS sequence"/>
</dbReference>
<reference evidence="2 3" key="1">
    <citation type="journal article" date="2012" name="Nat. Genet.">
        <title>Plasmodium cynomolgi genome sequences provide insight into Plasmodium vivax and the monkey malaria clade.</title>
        <authorList>
            <person name="Tachibana S."/>
            <person name="Sullivan S.A."/>
            <person name="Kawai S."/>
            <person name="Nakamura S."/>
            <person name="Kim H.R."/>
            <person name="Goto N."/>
            <person name="Arisue N."/>
            <person name="Palacpac N.M.Q."/>
            <person name="Honma H."/>
            <person name="Yagi M."/>
            <person name="Tougan T."/>
            <person name="Katakai Y."/>
            <person name="Kaneko O."/>
            <person name="Mita T."/>
            <person name="Kita K."/>
            <person name="Yasutomi Y."/>
            <person name="Sutton P.L."/>
            <person name="Shakhbatyan R."/>
            <person name="Horii T."/>
            <person name="Yasunaga T."/>
            <person name="Barnwell J.W."/>
            <person name="Escalante A.A."/>
            <person name="Carlton J.M."/>
            <person name="Tanabe K."/>
        </authorList>
    </citation>
    <scope>NUCLEOTIDE SEQUENCE [LARGE SCALE GENOMIC DNA]</scope>
    <source>
        <strain evidence="2 3">B</strain>
    </source>
</reference>
<evidence type="ECO:0000256" key="1">
    <source>
        <dbReference type="SAM" id="Phobius"/>
    </source>
</evidence>
<keyword evidence="1" id="KW-1133">Transmembrane helix</keyword>
<keyword evidence="1" id="KW-0472">Membrane</keyword>
<accession>K6UNN8</accession>
<proteinExistence type="predicted"/>
<dbReference type="VEuPathDB" id="PlasmoDB:PCYB_004120"/>